<accession>A0A9N8ZVL8</accession>
<sequence>MSSKRNISTQTLPNHTVERTSSLCITPNCLRTSSNSTRKPTFSLLKLTCAQNIDYNLQLLPTLCHLSEEDMEKMDRLCRIEIWRQFGFSHIEPEPITKLRQFNKSKFSSTNYYYLYCYLILDATGFIRISALRIRESVFHPIQHSRSSQPATTWIANTIDFYIKLASLRQKLTMEKRELQSLEIAAIDMAFRSLIKNLLLERYPLIFSFNFQEKLQSATKYIPTISKSITRIIKNSPNVEFRSQAIELVKKTRAHVNLSFSSYRGIKEGPDLTTNQTRNILGNGLYTIARDTNVPSLPVIQQLSSEEEISDNRIMSRDIIKLGKHPDLNYNSKDTCNVPEVDFEMILDDEDGDNLFTGEKTLDVEDESMFENEGDNNQNLIDEEFEYSSSSENYEDFWDEEEIQFHFGTSNPASSASMDLYKDYKPESSEKGISHEKFNIVDDIDSLDFGTPDEEMHEYSNLDNSEGSSSLAKRYVSNNFFPYSRPVSPFRDKTITLLQGQESIDFKNFFQKSTLYSNEKIQVSKETFFDQIFDEWS</sequence>
<organism evidence="1 2">
    <name type="scientific">Funneliformis mosseae</name>
    <name type="common">Endomycorrhizal fungus</name>
    <name type="synonym">Glomus mosseae</name>
    <dbReference type="NCBI Taxonomy" id="27381"/>
    <lineage>
        <taxon>Eukaryota</taxon>
        <taxon>Fungi</taxon>
        <taxon>Fungi incertae sedis</taxon>
        <taxon>Mucoromycota</taxon>
        <taxon>Glomeromycotina</taxon>
        <taxon>Glomeromycetes</taxon>
        <taxon>Glomerales</taxon>
        <taxon>Glomeraceae</taxon>
        <taxon>Funneliformis</taxon>
    </lineage>
</organism>
<name>A0A9N8ZVL8_FUNMO</name>
<proteinExistence type="predicted"/>
<dbReference type="Proteomes" id="UP000789375">
    <property type="component" value="Unassembled WGS sequence"/>
</dbReference>
<reference evidence="1" key="1">
    <citation type="submission" date="2021-06" db="EMBL/GenBank/DDBJ databases">
        <authorList>
            <person name="Kallberg Y."/>
            <person name="Tangrot J."/>
            <person name="Rosling A."/>
        </authorList>
    </citation>
    <scope>NUCLEOTIDE SEQUENCE</scope>
    <source>
        <strain evidence="1">87-6 pot B 2015</strain>
    </source>
</reference>
<evidence type="ECO:0000313" key="1">
    <source>
        <dbReference type="EMBL" id="CAG8508283.1"/>
    </source>
</evidence>
<dbReference type="EMBL" id="CAJVPP010000738">
    <property type="protein sequence ID" value="CAG8508283.1"/>
    <property type="molecule type" value="Genomic_DNA"/>
</dbReference>
<protein>
    <submittedName>
        <fullName evidence="1">16247_t:CDS:1</fullName>
    </submittedName>
</protein>
<keyword evidence="2" id="KW-1185">Reference proteome</keyword>
<gene>
    <name evidence="1" type="ORF">FMOSSE_LOCUS4400</name>
</gene>
<dbReference type="AlphaFoldDB" id="A0A9N8ZVL8"/>
<comment type="caution">
    <text evidence="1">The sequence shown here is derived from an EMBL/GenBank/DDBJ whole genome shotgun (WGS) entry which is preliminary data.</text>
</comment>
<evidence type="ECO:0000313" key="2">
    <source>
        <dbReference type="Proteomes" id="UP000789375"/>
    </source>
</evidence>